<reference evidence="3 4" key="1">
    <citation type="submission" date="2022-11" db="EMBL/GenBank/DDBJ databases">
        <title>Minimal conservation of predation-associated metabolite biosynthetic gene clusters underscores biosynthetic potential of Myxococcota including descriptions for ten novel species: Archangium lansinium sp. nov., Myxococcus landrumus sp. nov., Nannocystis bai.</title>
        <authorList>
            <person name="Ahearne A."/>
            <person name="Stevens C."/>
            <person name="Dowd S."/>
        </authorList>
    </citation>
    <scope>NUCLEOTIDE SEQUENCE [LARGE SCALE GENOMIC DNA]</scope>
    <source>
        <strain evidence="3 4">BB15-2</strain>
    </source>
</reference>
<accession>A0ABT5E4X7</accession>
<evidence type="ECO:0000256" key="2">
    <source>
        <dbReference type="SAM" id="SignalP"/>
    </source>
</evidence>
<dbReference type="SUPFAM" id="SSF69318">
    <property type="entry name" value="Integrin alpha N-terminal domain"/>
    <property type="match status" value="3"/>
</dbReference>
<gene>
    <name evidence="3" type="ORF">POL25_24025</name>
</gene>
<evidence type="ECO:0000313" key="3">
    <source>
        <dbReference type="EMBL" id="MDC0719988.1"/>
    </source>
</evidence>
<organism evidence="3 4">
    <name type="scientific">Nannocystis bainbridge</name>
    <dbReference type="NCBI Taxonomy" id="2995303"/>
    <lineage>
        <taxon>Bacteria</taxon>
        <taxon>Pseudomonadati</taxon>
        <taxon>Myxococcota</taxon>
        <taxon>Polyangia</taxon>
        <taxon>Nannocystales</taxon>
        <taxon>Nannocystaceae</taxon>
        <taxon>Nannocystis</taxon>
    </lineage>
</organism>
<evidence type="ECO:0000256" key="1">
    <source>
        <dbReference type="ARBA" id="ARBA00022729"/>
    </source>
</evidence>
<dbReference type="Gene3D" id="2.130.10.130">
    <property type="entry name" value="Integrin alpha, N-terminal"/>
    <property type="match status" value="2"/>
</dbReference>
<dbReference type="PANTHER" id="PTHR46580">
    <property type="entry name" value="SENSOR KINASE-RELATED"/>
    <property type="match status" value="1"/>
</dbReference>
<feature type="chain" id="PRO_5046822322" evidence="2">
    <location>
        <begin position="21"/>
        <end position="1071"/>
    </location>
</feature>
<dbReference type="Pfam" id="PF13517">
    <property type="entry name" value="FG-GAP_3"/>
    <property type="match status" value="4"/>
</dbReference>
<dbReference type="InterPro" id="IPR013517">
    <property type="entry name" value="FG-GAP"/>
</dbReference>
<proteinExistence type="predicted"/>
<dbReference type="Proteomes" id="UP001221686">
    <property type="component" value="Unassembled WGS sequence"/>
</dbReference>
<protein>
    <submittedName>
        <fullName evidence="3">VCBS repeat-containing protein</fullName>
    </submittedName>
</protein>
<sequence>MTSPWTWLARALGLGVFALACEPADPCQRTGAGALCLDLANARTYGWGLSTASLAVADLDADGVPDIVGAGDARGTVGAMWGRPGAHGVQDMFDGTWTSWWVGAPTRDLVVADLDGDGRLDVATALPESGEIAVLRGRGGRELGEPQRIAVDAGPRRLVAADLDGAGPPELVVVNETAGTLTIVRDLVADPPLAVGPGARDLAVADLDGDGHRDVAVAVTEAGAIQVLLGDGHGGLVTGPRHAVGLAPTDIVAADLDGDGAIDLATLDVLADDVTILHGDGRARLRARTRWPVDLDPVDLAVSPDSTGQPVLYVLSEVTGNVQRVDPRRGVVLTASPRTSPSQLLVGDLDGDGRDALLYARGGDGLGELAPERGLRLEALWQRERTGTAFPVDLEADGVDELLIDLDDQPEPDPATEPSRVVALVRGPEPLDLELETGLADALQGAVAADFDGDGRNDLVLWTRSHTAVLLRRPDGSFAPGVSAPYFGEPEEHAVVRGGDRARLVFAGPGGLSFLHLGPEGALVVEAEVSLQGRFRGLSTIDLAGDGRTDLVVHVAESLVLVEGLDPDATRVIELPALADSRALVLVPGDHAGPDALVCTSDGLVHAPDLFGPSPGDTTLLDPDRCQQLGLFDLDGDGRRTEVVSLRSSALLGDLVRVHMTPWQRDDGAWRSLAPRTVVHVQGSPRLIAQDGGRMALLRNTTASDMVAEDMSFGPALLARPRAQLDVFSDATLGDFDGDGALDVFVRVGRPGNTGRLGFAFGDGDGGFGPTELRGGPGRDDLFSYRARAVQLDDDAGDEIVLLVHSQDQTRSLLVRLDLEGGELRRRDLLQIPSFWPAELLVGDLDGDGRRDLLVLATVPGGGPATGGGLLPRAAFLRNLDGGLAPARWQDLDGIVGFNSQLADLDGDGRLDLYSNGLGMQVAFGRGDGRFGPMRTWSPLAPDEIAVADIDRDGRPDVLAVVFDYDTPPPHNLQVLHLRGGATAGPPRAIFSGGLSVDVADLDGDGELEVLVVDLEGALQVGHHRDGTFRFERHPLPGALGYVRVRDLDGDGLPDITLLSSAAITTVRQLP</sequence>
<dbReference type="PANTHER" id="PTHR46580:SF2">
    <property type="entry name" value="MAM DOMAIN-CONTAINING PROTEIN"/>
    <property type="match status" value="1"/>
</dbReference>
<keyword evidence="4" id="KW-1185">Reference proteome</keyword>
<dbReference type="EMBL" id="JAQNDL010000002">
    <property type="protein sequence ID" value="MDC0719988.1"/>
    <property type="molecule type" value="Genomic_DNA"/>
</dbReference>
<keyword evidence="1 2" id="KW-0732">Signal</keyword>
<name>A0ABT5E4X7_9BACT</name>
<dbReference type="InterPro" id="IPR028994">
    <property type="entry name" value="Integrin_alpha_N"/>
</dbReference>
<comment type="caution">
    <text evidence="3">The sequence shown here is derived from an EMBL/GenBank/DDBJ whole genome shotgun (WGS) entry which is preliminary data.</text>
</comment>
<evidence type="ECO:0000313" key="4">
    <source>
        <dbReference type="Proteomes" id="UP001221686"/>
    </source>
</evidence>
<dbReference type="RefSeq" id="WP_272088485.1">
    <property type="nucleotide sequence ID" value="NZ_JAQNDL010000002.1"/>
</dbReference>
<feature type="signal peptide" evidence="2">
    <location>
        <begin position="1"/>
        <end position="20"/>
    </location>
</feature>